<dbReference type="InterPro" id="IPR035979">
    <property type="entry name" value="RBD_domain_sf"/>
</dbReference>
<dbReference type="InterPro" id="IPR000504">
    <property type="entry name" value="RRM_dom"/>
</dbReference>
<accession>A0AAE0T055</accession>
<reference evidence="4" key="3">
    <citation type="submission" date="2023-05" db="EMBL/GenBank/DDBJ databases">
        <authorList>
            <person name="Smith C.H."/>
        </authorList>
    </citation>
    <scope>NUCLEOTIDE SEQUENCE</scope>
    <source>
        <strain evidence="4">CHS0354</strain>
        <tissue evidence="4">Mantle</tissue>
    </source>
</reference>
<dbReference type="GO" id="GO:0003723">
    <property type="term" value="F:RNA binding"/>
    <property type="evidence" value="ECO:0007669"/>
    <property type="project" value="UniProtKB-UniRule"/>
</dbReference>
<evidence type="ECO:0000313" key="5">
    <source>
        <dbReference type="Proteomes" id="UP001195483"/>
    </source>
</evidence>
<dbReference type="InterPro" id="IPR012677">
    <property type="entry name" value="Nucleotide-bd_a/b_plait_sf"/>
</dbReference>
<feature type="compositionally biased region" description="Basic and acidic residues" evidence="2">
    <location>
        <begin position="261"/>
        <end position="283"/>
    </location>
</feature>
<name>A0AAE0T055_9BIVA</name>
<feature type="region of interest" description="Disordered" evidence="2">
    <location>
        <begin position="835"/>
        <end position="861"/>
    </location>
</feature>
<feature type="compositionally biased region" description="Basic and acidic residues" evidence="2">
    <location>
        <begin position="343"/>
        <end position="361"/>
    </location>
</feature>
<dbReference type="PROSITE" id="PS50102">
    <property type="entry name" value="RRM"/>
    <property type="match status" value="2"/>
</dbReference>
<evidence type="ECO:0000259" key="3">
    <source>
        <dbReference type="PROSITE" id="PS50102"/>
    </source>
</evidence>
<feature type="compositionally biased region" description="Polar residues" evidence="2">
    <location>
        <begin position="362"/>
        <end position="372"/>
    </location>
</feature>
<feature type="region of interest" description="Disordered" evidence="2">
    <location>
        <begin position="258"/>
        <end position="289"/>
    </location>
</feature>
<dbReference type="EMBL" id="JAEAOA010000874">
    <property type="protein sequence ID" value="KAK3600835.1"/>
    <property type="molecule type" value="Genomic_DNA"/>
</dbReference>
<evidence type="ECO:0000256" key="2">
    <source>
        <dbReference type="SAM" id="MobiDB-lite"/>
    </source>
</evidence>
<reference evidence="4" key="1">
    <citation type="journal article" date="2021" name="Genome Biol. Evol.">
        <title>A High-Quality Reference Genome for a Parasitic Bivalve with Doubly Uniparental Inheritance (Bivalvia: Unionida).</title>
        <authorList>
            <person name="Smith C.H."/>
        </authorList>
    </citation>
    <scope>NUCLEOTIDE SEQUENCE</scope>
    <source>
        <strain evidence="4">CHS0354</strain>
    </source>
</reference>
<gene>
    <name evidence="4" type="ORF">CHS0354_014196</name>
</gene>
<comment type="caution">
    <text evidence="4">The sequence shown here is derived from an EMBL/GenBank/DDBJ whole genome shotgun (WGS) entry which is preliminary data.</text>
</comment>
<feature type="compositionally biased region" description="Basic and acidic residues" evidence="2">
    <location>
        <begin position="835"/>
        <end position="859"/>
    </location>
</feature>
<dbReference type="Gene3D" id="3.30.70.330">
    <property type="match status" value="2"/>
</dbReference>
<protein>
    <recommendedName>
        <fullName evidence="3">RRM domain-containing protein</fullName>
    </recommendedName>
</protein>
<proteinExistence type="predicted"/>
<dbReference type="InterPro" id="IPR034464">
    <property type="entry name" value="PAR10_RRM1_2"/>
</dbReference>
<evidence type="ECO:0000313" key="4">
    <source>
        <dbReference type="EMBL" id="KAK3600835.1"/>
    </source>
</evidence>
<dbReference type="Pfam" id="PF23085">
    <property type="entry name" value="RRM_PARP14_3"/>
    <property type="match status" value="2"/>
</dbReference>
<feature type="compositionally biased region" description="Basic and acidic residues" evidence="2">
    <location>
        <begin position="388"/>
        <end position="421"/>
    </location>
</feature>
<keyword evidence="1" id="KW-0694">RNA-binding</keyword>
<dbReference type="SMART" id="SM00360">
    <property type="entry name" value="RRM"/>
    <property type="match status" value="3"/>
</dbReference>
<evidence type="ECO:0000256" key="1">
    <source>
        <dbReference type="PROSITE-ProRule" id="PRU00176"/>
    </source>
</evidence>
<dbReference type="SUPFAM" id="SSF54928">
    <property type="entry name" value="RNA-binding domain, RBD"/>
    <property type="match status" value="2"/>
</dbReference>
<feature type="region of interest" description="Disordered" evidence="2">
    <location>
        <begin position="339"/>
        <end position="438"/>
    </location>
</feature>
<dbReference type="InterPro" id="IPR057044">
    <property type="entry name" value="PARP14_KH_1"/>
</dbReference>
<reference evidence="4" key="2">
    <citation type="journal article" date="2021" name="Genome Biol. Evol.">
        <title>Developing a high-quality reference genome for a parasitic bivalve with doubly uniparental inheritance (Bivalvia: Unionida).</title>
        <authorList>
            <person name="Smith C.H."/>
        </authorList>
    </citation>
    <scope>NUCLEOTIDE SEQUENCE</scope>
    <source>
        <strain evidence="4">CHS0354</strain>
        <tissue evidence="4">Mantle</tissue>
    </source>
</reference>
<dbReference type="Proteomes" id="UP001195483">
    <property type="component" value="Unassembled WGS sequence"/>
</dbReference>
<keyword evidence="5" id="KW-1185">Reference proteome</keyword>
<feature type="domain" description="RRM" evidence="3">
    <location>
        <begin position="1027"/>
        <end position="1102"/>
    </location>
</feature>
<dbReference type="Pfam" id="PF23084">
    <property type="entry name" value="KH_PARP14_1"/>
    <property type="match status" value="1"/>
</dbReference>
<organism evidence="4 5">
    <name type="scientific">Potamilus streckersoni</name>
    <dbReference type="NCBI Taxonomy" id="2493646"/>
    <lineage>
        <taxon>Eukaryota</taxon>
        <taxon>Metazoa</taxon>
        <taxon>Spiralia</taxon>
        <taxon>Lophotrochozoa</taxon>
        <taxon>Mollusca</taxon>
        <taxon>Bivalvia</taxon>
        <taxon>Autobranchia</taxon>
        <taxon>Heteroconchia</taxon>
        <taxon>Palaeoheterodonta</taxon>
        <taxon>Unionida</taxon>
        <taxon>Unionoidea</taxon>
        <taxon>Unionidae</taxon>
        <taxon>Ambleminae</taxon>
        <taxon>Lampsilini</taxon>
        <taxon>Potamilus</taxon>
    </lineage>
</organism>
<dbReference type="PANTHER" id="PTHR15225">
    <property type="entry name" value="INTERFERON-INDUCED PROTEIN 35/NMI N-MYC/STAT INTERACTING PROTEIN"/>
    <property type="match status" value="1"/>
</dbReference>
<dbReference type="CDD" id="cd12547">
    <property type="entry name" value="RRM1_2_PAR10"/>
    <property type="match status" value="2"/>
</dbReference>
<feature type="domain" description="RRM" evidence="3">
    <location>
        <begin position="951"/>
        <end position="1028"/>
    </location>
</feature>
<sequence>MADISSRCVLMKGLSHDATEQDLMKCLDNQNFSVSKVHSHIESRKDKRWVVLFFSSEAARECIRRGSWKVQLPSGEITVTPDYCSECIVPDDWIEKHDSDEESLDESWFKVETPASKQLHALSESVYSNSSEEPRETPVCGAVDQKEKLLQLAAIDDSVENFSEEINYFAQFPQDKPRSEKMRTEKATGGKGYHINSDPDKSPDLPGSFYSCSIEESHVMLVHGADGQNANVSTQQKLLHMATEEDTDENFPKAVNQHARFPQDRPQSEEMRPKASDGEKENSTDSDPDEMCQAAYVQGMSSQSELLIPESPKIIDDSTDYPPLKSGSIAMGTARLKYTTDTSHTDSPEDVTKHRDHDRIQTKTTYQKQGPINLTGRRGPQSLNTSSVKEEVCKQDRDSQENKECGHEKWHLPPIDSKENVASDEDEEGQTNVCHSPDIEDLNHAMRELNKKDEHVNSQPQKRDVAWSHENPSVHNERLLEPLRTLVMDKTIKTEVLQPCTGISAQGSAMPEPQAIIEGYPLNLTMPHPSQGVPSQDMTMATSYMKMPQPYADVSFQGLTVSQPNTDNQLPNMGMPQPITGLPIQSLHITPVTSLPINSPYIAGPVYSVVTTGQATVSGGTGNYMVPPGYAGHNFYNSCQTMPSIPPFRPQMNYGPYGWLHQSPPFIQQHVSATFSQPSHPTSQASFMYRMQSLRPPIGCPPTQEGFSELIGARDNAGQMASQTGPVQGNLGCVNKTGRPQTITNAEIIQQTNTSDRFERVTVEQDLEMRERDEFELNEDKPQSQLSPKLSENQFQFNKESLEIKGHPDRVNLIDSQRISHDHRYDVLEGFESDKEAASNAHMDHAEKDAEKIESKPQKENVQTPRIIRVMGFTKSISQDTLEMFFENKKRCGGGEIENLEWGRNKREVFITFKDSSVVQSVLEKQKSEPFHLEQLKLTVEEYVPLPPDPLRLFLTNLSPRVTQELLILYLEPRCNATPAKIVFGRVQGAALVTFSEPPDVELLLKKVKERPLEGQNIQVVRVPITSSIQLSGLPLSATRDTIELYFENAKRSGGGPVADVKHTKDKKSCIVSFKNSEDAERVCMRPHTIDKKEIQVCLYYECLDDDLDAEEFSDLIHESEDTGDELKLPDPIKLNNWNPPILRFVIKNTKHRNMFEKNLSDLNGVAKWPSSAEGYVIIECTVKVEDKNASSLLKDWTTRVISDVKKFITGIEVAEFNLIQTAWPRVLEGLRTVTIDNPEDVGVFVEEVKHNIAVVGPRAIVEELKKTIKQMIVMVETQIALENNTVRETKKLKTFEIALLRMSHFNQEIQKMHPELQFDLDQKERMAIFVGQADIVQKAMVQMHEKLNSFVSRSMQISKAAQDLLFTKETRKYIKQKMFSQKIVGVWDVVRHDEVLMYGQDKKEVGRAIQLVKACLVENNIPLDETMAQAFQGQQWTQLVQSILKKHTGKCAVEPDIKGILVVAVDDIFQDVFDEIKVYLEKHFVEELFLALDPTRVKFIGRYKNEDIKALEKKFESSHVKLSIIDYGDKKGIKINGTRDVCCKVKTDLAKMANTVITKEHRMVNYKEGLKEFLQGYKAKKQLITIENSFKCFMVIKDLGTSSSLQQKVSKTPVEETKFRSGSKQSILVFNITADSDYNIQAAVKELEGFLSKELFM</sequence>